<organism evidence="8 9">
    <name type="scientific">Eschrichtius robustus</name>
    <name type="common">California gray whale</name>
    <name type="synonym">Eschrichtius gibbosus</name>
    <dbReference type="NCBI Taxonomy" id="9764"/>
    <lineage>
        <taxon>Eukaryota</taxon>
        <taxon>Metazoa</taxon>
        <taxon>Chordata</taxon>
        <taxon>Craniata</taxon>
        <taxon>Vertebrata</taxon>
        <taxon>Euteleostomi</taxon>
        <taxon>Mammalia</taxon>
        <taxon>Eutheria</taxon>
        <taxon>Laurasiatheria</taxon>
        <taxon>Artiodactyla</taxon>
        <taxon>Whippomorpha</taxon>
        <taxon>Cetacea</taxon>
        <taxon>Mysticeti</taxon>
        <taxon>Eschrichtiidae</taxon>
        <taxon>Eschrichtius</taxon>
    </lineage>
</organism>
<comment type="similarity">
    <text evidence="1 6">Belongs to the eukaryotic ribosomal protein eL15 family.</text>
</comment>
<dbReference type="SMART" id="SM01384">
    <property type="entry name" value="Ribosomal_L15e"/>
    <property type="match status" value="1"/>
</dbReference>
<dbReference type="PANTHER" id="PTHR11847:SF4">
    <property type="entry name" value="LARGE RIBOSOMAL SUBUNIT PROTEIN EL15"/>
    <property type="match status" value="1"/>
</dbReference>
<dbReference type="PANTHER" id="PTHR11847">
    <property type="entry name" value="RIBOSOMAL PROTEIN L15"/>
    <property type="match status" value="1"/>
</dbReference>
<evidence type="ECO:0000313" key="8">
    <source>
        <dbReference type="EMBL" id="KAJ8782758.1"/>
    </source>
</evidence>
<name>A0AB34GU03_ESCRO</name>
<evidence type="ECO:0000256" key="5">
    <source>
        <dbReference type="ARBA" id="ARBA00046623"/>
    </source>
</evidence>
<accession>A0AB34GU03</accession>
<dbReference type="Pfam" id="PF00827">
    <property type="entry name" value="Ribosomal_L15e"/>
    <property type="match status" value="1"/>
</dbReference>
<proteinExistence type="inferred from homology"/>
<evidence type="ECO:0000256" key="7">
    <source>
        <dbReference type="SAM" id="MobiDB-lite"/>
    </source>
</evidence>
<dbReference type="GO" id="GO:0022625">
    <property type="term" value="C:cytosolic large ribosomal subunit"/>
    <property type="evidence" value="ECO:0007669"/>
    <property type="project" value="TreeGrafter"/>
</dbReference>
<dbReference type="AlphaFoldDB" id="A0AB34GU03"/>
<dbReference type="GO" id="GO:0002181">
    <property type="term" value="P:cytoplasmic translation"/>
    <property type="evidence" value="ECO:0007669"/>
    <property type="project" value="TreeGrafter"/>
</dbReference>
<gene>
    <name evidence="8" type="ORF">J1605_009840</name>
</gene>
<sequence>MGCEAKKGYVRHRLACAAVAANAWSLSVPATCGTPVHRGATCGTPVHRGVNRLGFARSLPSAAEEPAGRRSGARRVLKAYWVGEDSAHGTLEVVLIDPSHKAKRRNPDTQWVATAVHKHRAGACRQEGPRPRPGPQGPPHDRWFSPRSLEKGRYSPAPPLPLTQVMFVKFLPNKQFRTSVSA</sequence>
<evidence type="ECO:0000256" key="3">
    <source>
        <dbReference type="ARBA" id="ARBA00023274"/>
    </source>
</evidence>
<protein>
    <recommendedName>
        <fullName evidence="6">Ribosomal protein L15</fullName>
    </recommendedName>
</protein>
<dbReference type="SUPFAM" id="SSF54189">
    <property type="entry name" value="Ribosomal proteins S24e, L23 and L15e"/>
    <property type="match status" value="1"/>
</dbReference>
<evidence type="ECO:0000313" key="9">
    <source>
        <dbReference type="Proteomes" id="UP001159641"/>
    </source>
</evidence>
<dbReference type="GO" id="GO:0003735">
    <property type="term" value="F:structural constituent of ribosome"/>
    <property type="evidence" value="ECO:0007669"/>
    <property type="project" value="InterPro"/>
</dbReference>
<keyword evidence="3 6" id="KW-0687">Ribonucleoprotein</keyword>
<reference evidence="8 9" key="1">
    <citation type="submission" date="2022-11" db="EMBL/GenBank/DDBJ databases">
        <title>Whole genome sequence of Eschrichtius robustus ER-17-0199.</title>
        <authorList>
            <person name="Bruniche-Olsen A."/>
            <person name="Black A.N."/>
            <person name="Fields C.J."/>
            <person name="Walden K."/>
            <person name="Dewoody J.A."/>
        </authorList>
    </citation>
    <scope>NUCLEOTIDE SEQUENCE [LARGE SCALE GENOMIC DNA]</scope>
    <source>
        <strain evidence="8">ER-17-0199</strain>
        <tissue evidence="8">Blubber</tissue>
    </source>
</reference>
<evidence type="ECO:0000256" key="2">
    <source>
        <dbReference type="ARBA" id="ARBA00022980"/>
    </source>
</evidence>
<dbReference type="Proteomes" id="UP001159641">
    <property type="component" value="Unassembled WGS sequence"/>
</dbReference>
<evidence type="ECO:0000256" key="4">
    <source>
        <dbReference type="ARBA" id="ARBA00034092"/>
    </source>
</evidence>
<evidence type="ECO:0000256" key="1">
    <source>
        <dbReference type="ARBA" id="ARBA00006857"/>
    </source>
</evidence>
<dbReference type="InterPro" id="IPR000439">
    <property type="entry name" value="Ribosomal_eL15"/>
</dbReference>
<comment type="subunit">
    <text evidence="5">Component of the large ribosomal subunit. Interacts with IFIT1 (via TPR repeats 1-4).</text>
</comment>
<comment type="caution">
    <text evidence="8">The sequence shown here is derived from an EMBL/GenBank/DDBJ whole genome shotgun (WGS) entry which is preliminary data.</text>
</comment>
<dbReference type="InterPro" id="IPR012678">
    <property type="entry name" value="Ribosomal_uL23/eL15/eS24_sf"/>
</dbReference>
<dbReference type="InterPro" id="IPR024794">
    <property type="entry name" value="Rbsml_eL15_core_dom_sf"/>
</dbReference>
<keyword evidence="2 6" id="KW-0689">Ribosomal protein</keyword>
<feature type="compositionally biased region" description="Basic and acidic residues" evidence="7">
    <location>
        <begin position="139"/>
        <end position="153"/>
    </location>
</feature>
<dbReference type="GO" id="GO:0003723">
    <property type="term" value="F:RNA binding"/>
    <property type="evidence" value="ECO:0007669"/>
    <property type="project" value="TreeGrafter"/>
</dbReference>
<dbReference type="EMBL" id="JAIQCJ010002090">
    <property type="protein sequence ID" value="KAJ8782758.1"/>
    <property type="molecule type" value="Genomic_DNA"/>
</dbReference>
<comment type="function">
    <text evidence="4">Component of the large ribosomal subunit. The ribosome is a large ribonucleoprotein complex responsible for the synthesis of proteins in the cell.</text>
</comment>
<feature type="region of interest" description="Disordered" evidence="7">
    <location>
        <begin position="120"/>
        <end position="156"/>
    </location>
</feature>
<keyword evidence="9" id="KW-1185">Reference proteome</keyword>
<evidence type="ECO:0000256" key="6">
    <source>
        <dbReference type="RuleBase" id="RU000663"/>
    </source>
</evidence>
<dbReference type="Gene3D" id="3.40.1120.10">
    <property type="entry name" value="Ribosomal protein l15e"/>
    <property type="match status" value="1"/>
</dbReference>